<name>A0ABU6DQ09_9GAMM</name>
<dbReference type="SUPFAM" id="SSF46785">
    <property type="entry name" value="Winged helix' DNA-binding domain"/>
    <property type="match status" value="1"/>
</dbReference>
<organism evidence="1 2">
    <name type="scientific">Acinetobacter pollinis</name>
    <dbReference type="NCBI Taxonomy" id="2605270"/>
    <lineage>
        <taxon>Bacteria</taxon>
        <taxon>Pseudomonadati</taxon>
        <taxon>Pseudomonadota</taxon>
        <taxon>Gammaproteobacteria</taxon>
        <taxon>Moraxellales</taxon>
        <taxon>Moraxellaceae</taxon>
        <taxon>Acinetobacter</taxon>
    </lineage>
</organism>
<dbReference type="EMBL" id="VTDN01000002">
    <property type="protein sequence ID" value="MEB5475946.1"/>
    <property type="molecule type" value="Genomic_DNA"/>
</dbReference>
<dbReference type="RefSeq" id="WP_325774526.1">
    <property type="nucleotide sequence ID" value="NZ_VTDN01000002.1"/>
</dbReference>
<dbReference type="Gene3D" id="1.10.10.10">
    <property type="entry name" value="Winged helix-like DNA-binding domain superfamily/Winged helix DNA-binding domain"/>
    <property type="match status" value="1"/>
</dbReference>
<gene>
    <name evidence="1" type="ORF">I2F25_02550</name>
</gene>
<sequence length="78" mass="9166">MKHKQRVEAYFSICLETIQIVKNNPVCTSKLVSEKTGMSKRSAQRHLIVLEKLNIVRKIGTIEYRWFLTENGKQIFKN</sequence>
<dbReference type="Proteomes" id="UP001339883">
    <property type="component" value="Unassembled WGS sequence"/>
</dbReference>
<proteinExistence type="predicted"/>
<keyword evidence="2" id="KW-1185">Reference proteome</keyword>
<dbReference type="InterPro" id="IPR036388">
    <property type="entry name" value="WH-like_DNA-bd_sf"/>
</dbReference>
<comment type="caution">
    <text evidence="1">The sequence shown here is derived from an EMBL/GenBank/DDBJ whole genome shotgun (WGS) entry which is preliminary data.</text>
</comment>
<evidence type="ECO:0000313" key="1">
    <source>
        <dbReference type="EMBL" id="MEB5475946.1"/>
    </source>
</evidence>
<accession>A0ABU6DQ09</accession>
<evidence type="ECO:0000313" key="2">
    <source>
        <dbReference type="Proteomes" id="UP001339883"/>
    </source>
</evidence>
<protein>
    <submittedName>
        <fullName evidence="1">Uncharacterized protein</fullName>
    </submittedName>
</protein>
<dbReference type="InterPro" id="IPR036390">
    <property type="entry name" value="WH_DNA-bd_sf"/>
</dbReference>
<reference evidence="1 2" key="1">
    <citation type="submission" date="2019-08" db="EMBL/GenBank/DDBJ databases">
        <title>Five species of Acinetobacter isolated from floral nectar and animal pollinators.</title>
        <authorList>
            <person name="Hendry T.A."/>
        </authorList>
    </citation>
    <scope>NUCLEOTIDE SEQUENCE [LARGE SCALE GENOMIC DNA]</scope>
    <source>
        <strain evidence="1 2">MD18.27</strain>
    </source>
</reference>